<keyword evidence="3 7" id="KW-0812">Transmembrane</keyword>
<dbReference type="Pfam" id="PF00520">
    <property type="entry name" value="Ion_trans"/>
    <property type="match status" value="1"/>
</dbReference>
<dbReference type="SUPFAM" id="SSF81324">
    <property type="entry name" value="Voltage-gated potassium channels"/>
    <property type="match status" value="1"/>
</dbReference>
<comment type="caution">
    <text evidence="9">The sequence shown here is derived from an EMBL/GenBank/DDBJ whole genome shotgun (WGS) entry which is preliminary data.</text>
</comment>
<feature type="transmembrane region" description="Helical" evidence="7">
    <location>
        <begin position="260"/>
        <end position="282"/>
    </location>
</feature>
<evidence type="ECO:0000256" key="1">
    <source>
        <dbReference type="ARBA" id="ARBA00004141"/>
    </source>
</evidence>
<dbReference type="Proteomes" id="UP000676336">
    <property type="component" value="Unassembled WGS sequence"/>
</dbReference>
<feature type="transmembrane region" description="Helical" evidence="7">
    <location>
        <begin position="92"/>
        <end position="115"/>
    </location>
</feature>
<dbReference type="EMBL" id="CAJOBI010019163">
    <property type="protein sequence ID" value="CAF4204839.1"/>
    <property type="molecule type" value="Genomic_DNA"/>
</dbReference>
<feature type="transmembrane region" description="Helical" evidence="7">
    <location>
        <begin position="58"/>
        <end position="80"/>
    </location>
</feature>
<protein>
    <recommendedName>
        <fullName evidence="8">Ion transport domain-containing protein</fullName>
    </recommendedName>
</protein>
<evidence type="ECO:0000256" key="3">
    <source>
        <dbReference type="ARBA" id="ARBA00022692"/>
    </source>
</evidence>
<evidence type="ECO:0000259" key="8">
    <source>
        <dbReference type="Pfam" id="PF00520"/>
    </source>
</evidence>
<name>A0A8S2S5W5_9BILA</name>
<proteinExistence type="inferred from homology"/>
<evidence type="ECO:0000313" key="9">
    <source>
        <dbReference type="EMBL" id="CAF4204839.1"/>
    </source>
</evidence>
<dbReference type="GO" id="GO:0016020">
    <property type="term" value="C:membrane"/>
    <property type="evidence" value="ECO:0007669"/>
    <property type="project" value="UniProtKB-SubCell"/>
</dbReference>
<dbReference type="Gene3D" id="1.10.287.70">
    <property type="match status" value="1"/>
</dbReference>
<dbReference type="GO" id="GO:0003352">
    <property type="term" value="P:regulation of cilium movement"/>
    <property type="evidence" value="ECO:0007669"/>
    <property type="project" value="InterPro"/>
</dbReference>
<keyword evidence="4 7" id="KW-1133">Transmembrane helix</keyword>
<gene>
    <name evidence="9" type="ORF">SMN809_LOCUS22057</name>
</gene>
<evidence type="ECO:0000256" key="6">
    <source>
        <dbReference type="SAM" id="Coils"/>
    </source>
</evidence>
<evidence type="ECO:0000256" key="4">
    <source>
        <dbReference type="ARBA" id="ARBA00022989"/>
    </source>
</evidence>
<dbReference type="InterPro" id="IPR021298">
    <property type="entry name" value="CFAP298"/>
</dbReference>
<keyword evidence="6" id="KW-0175">Coiled coil</keyword>
<feature type="transmembrane region" description="Helical" evidence="7">
    <location>
        <begin position="127"/>
        <end position="146"/>
    </location>
</feature>
<comment type="subcellular location">
    <subcellularLocation>
        <location evidence="1">Membrane</location>
        <topology evidence="1">Multi-pass membrane protein</topology>
    </subcellularLocation>
</comment>
<evidence type="ECO:0000256" key="7">
    <source>
        <dbReference type="SAM" id="Phobius"/>
    </source>
</evidence>
<dbReference type="PANTHER" id="PTHR13238">
    <property type="entry name" value="PROTEIN C21ORF59"/>
    <property type="match status" value="1"/>
</dbReference>
<evidence type="ECO:0000256" key="2">
    <source>
        <dbReference type="ARBA" id="ARBA00009619"/>
    </source>
</evidence>
<feature type="transmembrane region" description="Helical" evidence="7">
    <location>
        <begin position="192"/>
        <end position="215"/>
    </location>
</feature>
<accession>A0A8S2S5W5</accession>
<feature type="coiled-coil region" evidence="6">
    <location>
        <begin position="285"/>
        <end position="312"/>
    </location>
</feature>
<dbReference type="Pfam" id="PF11069">
    <property type="entry name" value="CFAP298"/>
    <property type="match status" value="1"/>
</dbReference>
<feature type="domain" description="Ion transport" evidence="8">
    <location>
        <begin position="56"/>
        <end position="291"/>
    </location>
</feature>
<dbReference type="InterPro" id="IPR005821">
    <property type="entry name" value="Ion_trans_dom"/>
</dbReference>
<evidence type="ECO:0000313" key="10">
    <source>
        <dbReference type="Proteomes" id="UP000676336"/>
    </source>
</evidence>
<keyword evidence="5 7" id="KW-0472">Membrane</keyword>
<dbReference type="GO" id="GO:0005216">
    <property type="term" value="F:monoatomic ion channel activity"/>
    <property type="evidence" value="ECO:0007669"/>
    <property type="project" value="InterPro"/>
</dbReference>
<dbReference type="AlphaFoldDB" id="A0A8S2S5W5"/>
<comment type="similarity">
    <text evidence="2">Belongs to the CFAP298 family.</text>
</comment>
<dbReference type="Gene3D" id="1.20.120.350">
    <property type="entry name" value="Voltage-gated potassium channels. Chain C"/>
    <property type="match status" value="1"/>
</dbReference>
<evidence type="ECO:0000256" key="5">
    <source>
        <dbReference type="ARBA" id="ARBA00023136"/>
    </source>
</evidence>
<dbReference type="InterPro" id="IPR027359">
    <property type="entry name" value="Volt_channel_dom_sf"/>
</dbReference>
<dbReference type="PANTHER" id="PTHR13238:SF0">
    <property type="entry name" value="CILIA- AND FLAGELLA-ASSOCIATED PROTEIN 298"/>
    <property type="match status" value="1"/>
</dbReference>
<sequence>MYSSLKELLINDYFKFNDNKSDDTKSVCIDNEQHVYYNVMYHKKATRDYLRTVLHHPIYEYFLTFVIISSSITVGLSLETDENNKNNNYRQNLIYAFDEIFIAILFLDFSLKIYLDSCHYWFDWTNLYDFIIILFGLIEIIWNLFFQKKYSAIRNLLKGFRLLQLIRLHRIIRLFDGLQLLTQALMKTVLTYTFSVFILVFLFIYIVAVIGQILYGRSEDSLWHHFSTSLSIATRLTLVDNWNLIEPELENHGSPPISRWFLIIIVFVGNRIVTNVLVGLMIESVSSVNDDYMKEKREKKNLRNQKKREELSKRTTQIFNTRASDVNSKTNRNEQTKEHIKSKLNWFHNEIISPKDFIFLIEISMLAKHGITLPVNMQGLTEDQITDLKLVDEYADKCIPMDGYVEEEDGTGRRNGRAPTEKMRSILERTIQEAKDKISKKLVQADQCVTCDQINEALQQLKGAVMIVYPMGLPPYDPIELEFKNQEELEGTQDSLDVIPEADLTLWFSGKEMHRGKLLSDSVGKNEKTKVIVKIQKKGNAAPARERVVSDDEQKQMMAYYYRKQQELKKLEENEDNSYMDSEWADRNSLKRTFQGLNDIKWKPR</sequence>
<reference evidence="9" key="1">
    <citation type="submission" date="2021-02" db="EMBL/GenBank/DDBJ databases">
        <authorList>
            <person name="Nowell W R."/>
        </authorList>
    </citation>
    <scope>NUCLEOTIDE SEQUENCE</scope>
</reference>
<organism evidence="9 10">
    <name type="scientific">Rotaria magnacalcarata</name>
    <dbReference type="NCBI Taxonomy" id="392030"/>
    <lineage>
        <taxon>Eukaryota</taxon>
        <taxon>Metazoa</taxon>
        <taxon>Spiralia</taxon>
        <taxon>Gnathifera</taxon>
        <taxon>Rotifera</taxon>
        <taxon>Eurotatoria</taxon>
        <taxon>Bdelloidea</taxon>
        <taxon>Philodinida</taxon>
        <taxon>Philodinidae</taxon>
        <taxon>Rotaria</taxon>
    </lineage>
</organism>